<keyword evidence="2" id="KW-1133">Transmembrane helix</keyword>
<keyword evidence="2" id="KW-0472">Membrane</keyword>
<evidence type="ECO:0000256" key="1">
    <source>
        <dbReference type="SAM" id="MobiDB-lite"/>
    </source>
</evidence>
<evidence type="ECO:0000256" key="2">
    <source>
        <dbReference type="SAM" id="Phobius"/>
    </source>
</evidence>
<feature type="transmembrane region" description="Helical" evidence="2">
    <location>
        <begin position="21"/>
        <end position="39"/>
    </location>
</feature>
<name>A0ABV3SC78_9GAMM</name>
<protein>
    <recommendedName>
        <fullName evidence="5">Energy transducer TonB</fullName>
    </recommendedName>
</protein>
<keyword evidence="4" id="KW-1185">Reference proteome</keyword>
<dbReference type="RefSeq" id="WP_367967396.1">
    <property type="nucleotide sequence ID" value="NZ_JBAKFJ010000001.1"/>
</dbReference>
<sequence>MPPKETSRERLRRQLARGIAYTTPILVAVTGAAAVHALISDIAGDNTPDPGAGAVPEATAPGASAATPEAMPEAVPEAAPEAMPEAVPEATPEAGSR</sequence>
<evidence type="ECO:0008006" key="5">
    <source>
        <dbReference type="Google" id="ProtNLM"/>
    </source>
</evidence>
<organism evidence="3 4">
    <name type="scientific">Spiribacter onubensis</name>
    <dbReference type="NCBI Taxonomy" id="3122420"/>
    <lineage>
        <taxon>Bacteria</taxon>
        <taxon>Pseudomonadati</taxon>
        <taxon>Pseudomonadota</taxon>
        <taxon>Gammaproteobacteria</taxon>
        <taxon>Chromatiales</taxon>
        <taxon>Ectothiorhodospiraceae</taxon>
        <taxon>Spiribacter</taxon>
    </lineage>
</organism>
<comment type="caution">
    <text evidence="3">The sequence shown here is derived from an EMBL/GenBank/DDBJ whole genome shotgun (WGS) entry which is preliminary data.</text>
</comment>
<evidence type="ECO:0000313" key="4">
    <source>
        <dbReference type="Proteomes" id="UP001556653"/>
    </source>
</evidence>
<keyword evidence="2" id="KW-0812">Transmembrane</keyword>
<evidence type="ECO:0000313" key="3">
    <source>
        <dbReference type="EMBL" id="MEX0386910.1"/>
    </source>
</evidence>
<reference evidence="3 4" key="1">
    <citation type="submission" date="2024-02" db="EMBL/GenBank/DDBJ databases">
        <title>New especies of Spiribacter isolated from saline water.</title>
        <authorList>
            <person name="Leon M.J."/>
            <person name="De La Haba R."/>
            <person name="Sanchez-Porro C."/>
            <person name="Ventosa A."/>
        </authorList>
    </citation>
    <scope>NUCLEOTIDE SEQUENCE [LARGE SCALE GENOMIC DNA]</scope>
    <source>
        <strain evidence="4">ag22IC4-227</strain>
    </source>
</reference>
<dbReference type="EMBL" id="JBAKFJ010000001">
    <property type="protein sequence ID" value="MEX0386910.1"/>
    <property type="molecule type" value="Genomic_DNA"/>
</dbReference>
<proteinExistence type="predicted"/>
<feature type="compositionally biased region" description="Low complexity" evidence="1">
    <location>
        <begin position="65"/>
        <end position="97"/>
    </location>
</feature>
<gene>
    <name evidence="3" type="ORF">V6X64_07900</name>
</gene>
<feature type="region of interest" description="Disordered" evidence="1">
    <location>
        <begin position="42"/>
        <end position="97"/>
    </location>
</feature>
<dbReference type="Proteomes" id="UP001556653">
    <property type="component" value="Unassembled WGS sequence"/>
</dbReference>
<accession>A0ABV3SC78</accession>